<keyword evidence="4" id="KW-1185">Reference proteome</keyword>
<dbReference type="OrthoDB" id="10070368at2759"/>
<keyword evidence="2" id="KW-0009">Actin-binding</keyword>
<dbReference type="GO" id="GO:0071691">
    <property type="term" value="P:cardiac muscle thin filament assembly"/>
    <property type="evidence" value="ECO:0007669"/>
    <property type="project" value="TreeGrafter"/>
</dbReference>
<dbReference type="PROSITE" id="PS51216">
    <property type="entry name" value="NEBULIN"/>
    <property type="match status" value="13"/>
</dbReference>
<keyword evidence="1" id="KW-0677">Repeat</keyword>
<name>A0A8C9SV64_SCLFO</name>
<dbReference type="Proteomes" id="UP000694397">
    <property type="component" value="Chromosome 24"/>
</dbReference>
<dbReference type="PRINTS" id="PR00510">
    <property type="entry name" value="NEBULIN"/>
</dbReference>
<organism evidence="3 4">
    <name type="scientific">Scleropages formosus</name>
    <name type="common">Asian bonytongue</name>
    <name type="synonym">Osteoglossum formosum</name>
    <dbReference type="NCBI Taxonomy" id="113540"/>
    <lineage>
        <taxon>Eukaryota</taxon>
        <taxon>Metazoa</taxon>
        <taxon>Chordata</taxon>
        <taxon>Craniata</taxon>
        <taxon>Vertebrata</taxon>
        <taxon>Euteleostomi</taxon>
        <taxon>Actinopterygii</taxon>
        <taxon>Neopterygii</taxon>
        <taxon>Teleostei</taxon>
        <taxon>Osteoglossocephala</taxon>
        <taxon>Osteoglossomorpha</taxon>
        <taxon>Osteoglossiformes</taxon>
        <taxon>Osteoglossidae</taxon>
        <taxon>Scleropages</taxon>
    </lineage>
</organism>
<dbReference type="Pfam" id="PF00880">
    <property type="entry name" value="Nebulin"/>
    <property type="match status" value="12"/>
</dbReference>
<evidence type="ECO:0000256" key="1">
    <source>
        <dbReference type="ARBA" id="ARBA00022737"/>
    </source>
</evidence>
<dbReference type="GeneTree" id="ENSGT00940000154533"/>
<dbReference type="PANTHER" id="PTHR11039:SF64">
    <property type="entry name" value="NEBULIN-RELATED-ANCHORING PROTEIN-LIKE"/>
    <property type="match status" value="1"/>
</dbReference>
<evidence type="ECO:0008006" key="5">
    <source>
        <dbReference type="Google" id="ProtNLM"/>
    </source>
</evidence>
<evidence type="ECO:0000313" key="4">
    <source>
        <dbReference type="Proteomes" id="UP000694397"/>
    </source>
</evidence>
<dbReference type="SMART" id="SM00227">
    <property type="entry name" value="NEBU"/>
    <property type="match status" value="31"/>
</dbReference>
<dbReference type="PANTHER" id="PTHR11039">
    <property type="entry name" value="NEBULIN"/>
    <property type="match status" value="1"/>
</dbReference>
<dbReference type="InterPro" id="IPR055297">
    <property type="entry name" value="NEBU/NEBL"/>
</dbReference>
<evidence type="ECO:0000313" key="3">
    <source>
        <dbReference type="Ensembl" id="ENSSFOP00015038337.1"/>
    </source>
</evidence>
<reference evidence="3" key="2">
    <citation type="submission" date="2025-08" db="UniProtKB">
        <authorList>
            <consortium name="Ensembl"/>
        </authorList>
    </citation>
    <scope>IDENTIFICATION</scope>
</reference>
<dbReference type="InterPro" id="IPR000900">
    <property type="entry name" value="Nebulin_repeat"/>
</dbReference>
<dbReference type="Ensembl" id="ENSSFOT00015076673.1">
    <property type="protein sequence ID" value="ENSSFOP00015038337.1"/>
    <property type="gene ID" value="ENSSFOG00015027468.1"/>
</dbReference>
<accession>A0A8C9SV64</accession>
<sequence length="1434" mass="164489">NYKKGLDDVLRKYSLPPDVPQFIQAKCNCLLSPYIVVLFNNYKSCVLNISLQYQYKKKHQKAKGHHVGFRSLRDDPLLVHYMNVAKMQSDKNYKKEYHKAKLKYSSPVDMLSVVQAKQASAVTTNIGYKKPQHRYTLPPDALNVELARTLNVTIKPGLEKCSALTFMSFFTWQNKYKSDYENYMKGTGWVPIGSLDVEKVKRAGKALDEKNYRQSPDTIRFTCIPDSPVMLQAKINAQQLSDRVYKASGEKYLHTYSLPLDTPQLLQAKYNAVNFSPVNIQIKCHWQDLLKGHQMKEDAIPIVAAKSSRDIASNYKYKQAFEKAKGHHVGFRSLRDDPLLVHYMNVAKMQSDKNYKKEYHKAKLKYSSPVDMLSVVQAKQASAVTTNIGYKKPQHRYTLPPDALNVELYKSDYENYMKGTGWVPIGSLDVEKVKRAGKALDEKNYRQSPDTIRFTCIPDSPVMLQAKINAQQVYKASGEKYLHTYSLPLDTPQLLQAKYNAVNFSPVNIQIKCHWQDLLKGHQMKEDAIPIVAAKSSRDIASNYKYKQAFEKAKGHHVGFRSLRDDPLLVHYMNVAKMQSDKNYKKEYHKAKLKYSSPVDMLSVVQAKQASAVTTNIGYKKPQHRYTLPPDAMDLELARTVMEIQSDNAYKADYSSTFRGAGWVPIGSLNMEKVKAAGKALDEKSYRQHPSNLKFTSPLDSMDMTLAMSNTKQLNEASGEKFKHTYNLPVDSPEFIQAKFNALSLSEVSSWTITIKVQCVFLFTKHKPMYQYKKDFEKARGHHVGFRSLQDDPLLVHYMNVAKMQSEKNYKKDYHKAKLKYSSPVDMLSVVQAKQASAITTNIGYKKLQHRYTLQPDAMDLELARSLNTIVSNNDYRSDYKNYIKGTGWVPIGSLAAETARVGTEIQSDKKYRTHPSKFQFKKLMDSMDLVLATANNQIMNQVYKLKVHIMPDSPEIIQAKVNQLNMSEVKSYSRMTLRRKGYDLQPDAVSIKAAKASRDIASDVSTLDFFKTRGHHLGFRSLRDDPLLVHYMNVAKMQSEKNYKKDYHKAKLKYSSPVDMLSVVQAKQASAITTNIGYRKLQHRYTLQPDAMDLELYKSDYNNFMRGVGWIPIGSLAAETARVGTEIQSDKKYRTHPSKFQFKKLMDSMDLVLATANNQIMNKVHFVNSDTLKVHIMPDSPEIIQAKINQINMSEKFYKAGMEEMRKKGYNLQPDAVSIKAAKTSRDIASDYKYKQAYEKTRGHHLGFRSLQDDPLLVHYMNVAKMQSEKNYKKDYHKAKLKYSSPVDMLSVMQAKQATAVTTNTVDIQMYKYLFYTFYTEQNVYKSEYNNYLRGTGWIPVGSLEAEKVKTAGQIQNEKLYRQHPSKFRFTKDNQSMDMILAATNAQILNKVKKQRLDHLFDIYKVLPMQRHSLILLTFPSFVVLNDQCGDDC</sequence>
<dbReference type="GO" id="GO:0051015">
    <property type="term" value="F:actin filament binding"/>
    <property type="evidence" value="ECO:0007669"/>
    <property type="project" value="InterPro"/>
</dbReference>
<reference evidence="3 4" key="1">
    <citation type="submission" date="2019-04" db="EMBL/GenBank/DDBJ databases">
        <authorList>
            <consortium name="Wellcome Sanger Institute Data Sharing"/>
        </authorList>
    </citation>
    <scope>NUCLEOTIDE SEQUENCE [LARGE SCALE GENOMIC DNA]</scope>
</reference>
<proteinExistence type="predicted"/>
<dbReference type="InterPro" id="IPR013998">
    <property type="entry name" value="Nebulin-like"/>
</dbReference>
<dbReference type="GO" id="GO:0030018">
    <property type="term" value="C:Z disc"/>
    <property type="evidence" value="ECO:0007669"/>
    <property type="project" value="InterPro"/>
</dbReference>
<reference evidence="3" key="3">
    <citation type="submission" date="2025-09" db="UniProtKB">
        <authorList>
            <consortium name="Ensembl"/>
        </authorList>
    </citation>
    <scope>IDENTIFICATION</scope>
</reference>
<protein>
    <recommendedName>
        <fullName evidence="5">Nebulin-like</fullName>
    </recommendedName>
</protein>
<evidence type="ECO:0000256" key="2">
    <source>
        <dbReference type="ARBA" id="ARBA00023203"/>
    </source>
</evidence>